<gene>
    <name evidence="3" type="ORF">JZ751_028822</name>
</gene>
<feature type="compositionally biased region" description="Basic residues" evidence="1">
    <location>
        <begin position="320"/>
        <end position="329"/>
    </location>
</feature>
<evidence type="ECO:0000256" key="2">
    <source>
        <dbReference type="SAM" id="SignalP"/>
    </source>
</evidence>
<dbReference type="OrthoDB" id="8948558at2759"/>
<evidence type="ECO:0000256" key="1">
    <source>
        <dbReference type="SAM" id="MobiDB-lite"/>
    </source>
</evidence>
<proteinExistence type="predicted"/>
<evidence type="ECO:0000313" key="3">
    <source>
        <dbReference type="EMBL" id="KAG9337401.1"/>
    </source>
</evidence>
<sequence>MLAFLRFIALLSLAILKKRARANGPTRQFRPSDSVVFPAVSMSRSRSAPAKGQGAARARQMGLLLDLDGGADIGGDDGDLEAELLNLIGDGGPAPGKKEGGRAPVPMADIERMAALCMKDLDEDEEDDGDLESDADLLAELNDVLEDEEEEEKVVTPPRPKAAPPSIAEPPRPASGSDEGGGGVESLLKGKPISEADIPPPVATGGKPAAVPQPEPAVEHPPPEPTPTPTTNEKPLQEAPPVASKPRLLTPPQKPSAITPDTPLISPLTPSQPDPQHSEAKSMVLSRQREYKLAAIQAKQSGDTALAKRHYLIAKVLPPCHRKHGKHGSGHGGDGNPRLYSP</sequence>
<feature type="compositionally biased region" description="Pro residues" evidence="1">
    <location>
        <begin position="157"/>
        <end position="173"/>
    </location>
</feature>
<dbReference type="EMBL" id="JAFBMS010000089">
    <property type="protein sequence ID" value="KAG9337401.1"/>
    <property type="molecule type" value="Genomic_DNA"/>
</dbReference>
<dbReference type="PANTHER" id="PTHR13076">
    <property type="entry name" value="COILED-COIL AND C2 DOMAIN-CONTAINING PROTEIN 1-LIKE"/>
    <property type="match status" value="1"/>
</dbReference>
<organism evidence="3 4">
    <name type="scientific">Albula glossodonta</name>
    <name type="common">roundjaw bonefish</name>
    <dbReference type="NCBI Taxonomy" id="121402"/>
    <lineage>
        <taxon>Eukaryota</taxon>
        <taxon>Metazoa</taxon>
        <taxon>Chordata</taxon>
        <taxon>Craniata</taxon>
        <taxon>Vertebrata</taxon>
        <taxon>Euteleostomi</taxon>
        <taxon>Actinopterygii</taxon>
        <taxon>Neopterygii</taxon>
        <taxon>Teleostei</taxon>
        <taxon>Albuliformes</taxon>
        <taxon>Albulidae</taxon>
        <taxon>Albula</taxon>
    </lineage>
</organism>
<feature type="region of interest" description="Disordered" evidence="1">
    <location>
        <begin position="147"/>
        <end position="285"/>
    </location>
</feature>
<name>A0A8T2NER7_9TELE</name>
<dbReference type="InterPro" id="IPR039725">
    <property type="entry name" value="CC2D1A/B"/>
</dbReference>
<feature type="chain" id="PRO_5035940731" evidence="2">
    <location>
        <begin position="23"/>
        <end position="342"/>
    </location>
</feature>
<feature type="region of interest" description="Disordered" evidence="1">
    <location>
        <begin position="320"/>
        <end position="342"/>
    </location>
</feature>
<feature type="signal peptide" evidence="2">
    <location>
        <begin position="1"/>
        <end position="22"/>
    </location>
</feature>
<dbReference type="Proteomes" id="UP000824540">
    <property type="component" value="Unassembled WGS sequence"/>
</dbReference>
<keyword evidence="4" id="KW-1185">Reference proteome</keyword>
<accession>A0A8T2NER7</accession>
<reference evidence="3" key="1">
    <citation type="thesis" date="2021" institute="BYU ScholarsArchive" country="Provo, UT, USA">
        <title>Applications of and Algorithms for Genome Assembly and Genomic Analyses with an Emphasis on Marine Teleosts.</title>
        <authorList>
            <person name="Pickett B.D."/>
        </authorList>
    </citation>
    <scope>NUCLEOTIDE SEQUENCE</scope>
    <source>
        <strain evidence="3">HI-2016</strain>
    </source>
</reference>
<evidence type="ECO:0000313" key="4">
    <source>
        <dbReference type="Proteomes" id="UP000824540"/>
    </source>
</evidence>
<dbReference type="PANTHER" id="PTHR13076:SF8">
    <property type="entry name" value="COILED-COIL AND C2 DOMAIN-CONTAINING PROTEIN 1A"/>
    <property type="match status" value="1"/>
</dbReference>
<dbReference type="AlphaFoldDB" id="A0A8T2NER7"/>
<keyword evidence="2" id="KW-0732">Signal</keyword>
<dbReference type="GO" id="GO:0001227">
    <property type="term" value="F:DNA-binding transcription repressor activity, RNA polymerase II-specific"/>
    <property type="evidence" value="ECO:0007669"/>
    <property type="project" value="InterPro"/>
</dbReference>
<comment type="caution">
    <text evidence="3">The sequence shown here is derived from an EMBL/GenBank/DDBJ whole genome shotgun (WGS) entry which is preliminary data.</text>
</comment>
<protein>
    <submittedName>
        <fullName evidence="3">Uncharacterized protein</fullName>
    </submittedName>
</protein>